<sequence length="156" mass="17506">MRERSALSNLSNMEAKRQIAALATQQASKELAIAEDRRAAAEVQLYQQLISLDTLSVAALDRGKLLIERLETEITLRRQRLDDAHVAQEEAETAASETRAHWVKCSAARHKWEQIEGDVRRAVDIHSESAAEIEADDESMPRYGRVSRPQMSGDPI</sequence>
<dbReference type="eggNOG" id="ENOG50340PY">
    <property type="taxonomic scope" value="Bacteria"/>
</dbReference>
<gene>
    <name evidence="2" type="ORF">MEA186_26786</name>
</gene>
<dbReference type="PATRIC" id="fig|1082933.3.peg.5204"/>
<feature type="region of interest" description="Disordered" evidence="1">
    <location>
        <begin position="128"/>
        <end position="156"/>
    </location>
</feature>
<evidence type="ECO:0000313" key="2">
    <source>
        <dbReference type="EMBL" id="EHH07849.1"/>
    </source>
</evidence>
<proteinExistence type="predicted"/>
<dbReference type="Proteomes" id="UP000002949">
    <property type="component" value="Unassembled WGS sequence"/>
</dbReference>
<evidence type="ECO:0000256" key="1">
    <source>
        <dbReference type="SAM" id="MobiDB-lite"/>
    </source>
</evidence>
<evidence type="ECO:0000313" key="3">
    <source>
        <dbReference type="Proteomes" id="UP000002949"/>
    </source>
</evidence>
<name>G6YH92_9HYPH</name>
<accession>G6YH92</accession>
<organism evidence="2 3">
    <name type="scientific">Mesorhizobium amorphae CCNWGS0123</name>
    <dbReference type="NCBI Taxonomy" id="1082933"/>
    <lineage>
        <taxon>Bacteria</taxon>
        <taxon>Pseudomonadati</taxon>
        <taxon>Pseudomonadota</taxon>
        <taxon>Alphaproteobacteria</taxon>
        <taxon>Hyphomicrobiales</taxon>
        <taxon>Phyllobacteriaceae</taxon>
        <taxon>Mesorhizobium</taxon>
    </lineage>
</organism>
<keyword evidence="3" id="KW-1185">Reference proteome</keyword>
<reference evidence="2 3" key="1">
    <citation type="journal article" date="2012" name="J. Bacteriol.">
        <title>Draft Genome Sequence of Plant Growth-Promoting Rhizobium Mesorhizobium amorphae, Isolated from Zinc-Lead Mine Tailings.</title>
        <authorList>
            <person name="Hao X."/>
            <person name="Lin Y."/>
            <person name="Johnstone L."/>
            <person name="Baltrus D.A."/>
            <person name="Miller S.J."/>
            <person name="Wei G."/>
            <person name="Rensing C."/>
        </authorList>
    </citation>
    <scope>NUCLEOTIDE SEQUENCE [LARGE SCALE GENOMIC DNA]</scope>
    <source>
        <strain evidence="2 3">CCNWGS0123</strain>
    </source>
</reference>
<dbReference type="EMBL" id="AGSN01000184">
    <property type="protein sequence ID" value="EHH07849.1"/>
    <property type="molecule type" value="Genomic_DNA"/>
</dbReference>
<protein>
    <submittedName>
        <fullName evidence="2">Uncharacterized protein</fullName>
    </submittedName>
</protein>
<dbReference type="AlphaFoldDB" id="G6YH92"/>